<dbReference type="Proteomes" id="UP000827986">
    <property type="component" value="Unassembled WGS sequence"/>
</dbReference>
<reference evidence="2" key="1">
    <citation type="submission" date="2021-09" db="EMBL/GenBank/DDBJ databases">
        <title>The genome of Mauremys mutica provides insights into the evolution of semi-aquatic lifestyle.</title>
        <authorList>
            <person name="Gong S."/>
            <person name="Gao Y."/>
        </authorList>
    </citation>
    <scope>NUCLEOTIDE SEQUENCE</scope>
    <source>
        <strain evidence="2">MM-2020</strain>
        <tissue evidence="2">Muscle</tissue>
    </source>
</reference>
<evidence type="ECO:0000313" key="2">
    <source>
        <dbReference type="EMBL" id="KAH1182609.1"/>
    </source>
</evidence>
<feature type="region of interest" description="Disordered" evidence="1">
    <location>
        <begin position="81"/>
        <end position="117"/>
    </location>
</feature>
<sequence>MGGRKLQGVCLKMQHAGEGGSEVEVLQHPKQDARVVRPPVPKDKGLQESKSSLQTEPASELLEPFLLNWAANGRELLAADKHPSAAPVSNEGKSCSSHGGAGALPLLAHQGVAQRCR</sequence>
<comment type="caution">
    <text evidence="2">The sequence shown here is derived from an EMBL/GenBank/DDBJ whole genome shotgun (WGS) entry which is preliminary data.</text>
</comment>
<dbReference type="AlphaFoldDB" id="A0A9D4B726"/>
<gene>
    <name evidence="2" type="ORF">KIL84_004101</name>
</gene>
<feature type="compositionally biased region" description="Basic and acidic residues" evidence="1">
    <location>
        <begin position="25"/>
        <end position="47"/>
    </location>
</feature>
<feature type="region of interest" description="Disordered" evidence="1">
    <location>
        <begin position="17"/>
        <end position="57"/>
    </location>
</feature>
<feature type="compositionally biased region" description="Polar residues" evidence="1">
    <location>
        <begin position="48"/>
        <end position="57"/>
    </location>
</feature>
<evidence type="ECO:0000313" key="3">
    <source>
        <dbReference type="Proteomes" id="UP000827986"/>
    </source>
</evidence>
<proteinExistence type="predicted"/>
<dbReference type="EMBL" id="JAHDVG010000466">
    <property type="protein sequence ID" value="KAH1182609.1"/>
    <property type="molecule type" value="Genomic_DNA"/>
</dbReference>
<keyword evidence="3" id="KW-1185">Reference proteome</keyword>
<accession>A0A9D4B726</accession>
<name>A0A9D4B726_9SAUR</name>
<protein>
    <submittedName>
        <fullName evidence="2">Uncharacterized protein</fullName>
    </submittedName>
</protein>
<evidence type="ECO:0000256" key="1">
    <source>
        <dbReference type="SAM" id="MobiDB-lite"/>
    </source>
</evidence>
<organism evidence="2 3">
    <name type="scientific">Mauremys mutica</name>
    <name type="common">yellowpond turtle</name>
    <dbReference type="NCBI Taxonomy" id="74926"/>
    <lineage>
        <taxon>Eukaryota</taxon>
        <taxon>Metazoa</taxon>
        <taxon>Chordata</taxon>
        <taxon>Craniata</taxon>
        <taxon>Vertebrata</taxon>
        <taxon>Euteleostomi</taxon>
        <taxon>Archelosauria</taxon>
        <taxon>Testudinata</taxon>
        <taxon>Testudines</taxon>
        <taxon>Cryptodira</taxon>
        <taxon>Durocryptodira</taxon>
        <taxon>Testudinoidea</taxon>
        <taxon>Geoemydidae</taxon>
        <taxon>Geoemydinae</taxon>
        <taxon>Mauremys</taxon>
    </lineage>
</organism>